<reference evidence="3" key="1">
    <citation type="submission" date="2017-09" db="EMBL/GenBank/DDBJ databases">
        <authorList>
            <person name="Varghese N."/>
            <person name="Submissions S."/>
        </authorList>
    </citation>
    <scope>NUCLEOTIDE SEQUENCE [LARGE SCALE GENOMIC DNA]</scope>
    <source>
        <strain evidence="3">WG-1MB</strain>
    </source>
</reference>
<protein>
    <submittedName>
        <fullName evidence="1">Uncharacterized protein</fullName>
    </submittedName>
</protein>
<keyword evidence="3" id="KW-1185">Reference proteome</keyword>
<dbReference type="OrthoDB" id="142820at2157"/>
<dbReference type="RefSeq" id="WP_096711432.1">
    <property type="nucleotide sequence ID" value="NZ_OBDR01000001.1"/>
</dbReference>
<dbReference type="AlphaFoldDB" id="A0A285EQW1"/>
<evidence type="ECO:0000313" key="1">
    <source>
        <dbReference type="EMBL" id="SNY00476.1"/>
    </source>
</evidence>
<reference evidence="1" key="2">
    <citation type="submission" date="2017-09" db="EMBL/GenBank/DDBJ databases">
        <authorList>
            <person name="Ehlers B."/>
            <person name="Leendertz F.H."/>
        </authorList>
    </citation>
    <scope>NUCLEOTIDE SEQUENCE [LARGE SCALE GENOMIC DNA]</scope>
    <source>
        <strain evidence="1">WG-1MB</strain>
    </source>
</reference>
<gene>
    <name evidence="2" type="ORF">C7960_0285</name>
    <name evidence="1" type="ORF">SAMN06295989_101252</name>
</gene>
<accession>A0A285EQW1</accession>
<sequence>MDANGSLDVQAFKRSLEAEIQVGLFQTPFSMGDTKGSTYAAGYVSEADRMVVLEGLQHSIRNIVQQFIDMRLQKKGWPGGSVWVEFEELSRPKMTAAEVLEWYNSGVLSREQLLEWGGFPQGGVR</sequence>
<organism evidence="1 3">
    <name type="scientific">Methanohalophilus euhalobius</name>
    <dbReference type="NCBI Taxonomy" id="51203"/>
    <lineage>
        <taxon>Archaea</taxon>
        <taxon>Methanobacteriati</taxon>
        <taxon>Methanobacteriota</taxon>
        <taxon>Stenosarchaea group</taxon>
        <taxon>Methanomicrobia</taxon>
        <taxon>Methanosarcinales</taxon>
        <taxon>Methanosarcinaceae</taxon>
        <taxon>Methanohalophilus</taxon>
    </lineage>
</organism>
<evidence type="ECO:0000313" key="4">
    <source>
        <dbReference type="Proteomes" id="UP000295404"/>
    </source>
</evidence>
<reference evidence="2 4" key="3">
    <citation type="submission" date="2019-03" db="EMBL/GenBank/DDBJ databases">
        <title>Subsurface microbial communities from deep shales in Ohio and West Virginia, USA.</title>
        <authorList>
            <person name="Wrighton K."/>
        </authorList>
    </citation>
    <scope>NUCLEOTIDE SEQUENCE [LARGE SCALE GENOMIC DNA]</scope>
    <source>
        <strain evidence="2 4">WG1_MB</strain>
    </source>
</reference>
<dbReference type="Proteomes" id="UP000295404">
    <property type="component" value="Unassembled WGS sequence"/>
</dbReference>
<name>A0A285EQW1_9EURY</name>
<evidence type="ECO:0000313" key="3">
    <source>
        <dbReference type="Proteomes" id="UP000217726"/>
    </source>
</evidence>
<dbReference type="EMBL" id="SMMS01000001">
    <property type="protein sequence ID" value="TCL11175.1"/>
    <property type="molecule type" value="Genomic_DNA"/>
</dbReference>
<proteinExistence type="predicted"/>
<dbReference type="EMBL" id="OBDR01000001">
    <property type="protein sequence ID" value="SNY00476.1"/>
    <property type="molecule type" value="Genomic_DNA"/>
</dbReference>
<dbReference type="Proteomes" id="UP000217726">
    <property type="component" value="Unassembled WGS sequence"/>
</dbReference>
<evidence type="ECO:0000313" key="2">
    <source>
        <dbReference type="EMBL" id="TCL11175.1"/>
    </source>
</evidence>